<dbReference type="AlphaFoldDB" id="A0A9P4LJ90"/>
<feature type="compositionally biased region" description="Polar residues" evidence="1">
    <location>
        <begin position="417"/>
        <end position="433"/>
    </location>
</feature>
<proteinExistence type="predicted"/>
<comment type="caution">
    <text evidence="2">The sequence shown here is derived from an EMBL/GenBank/DDBJ whole genome shotgun (WGS) entry which is preliminary data.</text>
</comment>
<dbReference type="Proteomes" id="UP000799777">
    <property type="component" value="Unassembled WGS sequence"/>
</dbReference>
<evidence type="ECO:0000313" key="3">
    <source>
        <dbReference type="Proteomes" id="UP000799777"/>
    </source>
</evidence>
<feature type="compositionally biased region" description="Acidic residues" evidence="1">
    <location>
        <begin position="1"/>
        <end position="12"/>
    </location>
</feature>
<evidence type="ECO:0000256" key="1">
    <source>
        <dbReference type="SAM" id="MobiDB-lite"/>
    </source>
</evidence>
<feature type="region of interest" description="Disordered" evidence="1">
    <location>
        <begin position="103"/>
        <end position="133"/>
    </location>
</feature>
<accession>A0A9P4LJ90</accession>
<reference evidence="2" key="1">
    <citation type="journal article" date="2020" name="Stud. Mycol.">
        <title>101 Dothideomycetes genomes: a test case for predicting lifestyles and emergence of pathogens.</title>
        <authorList>
            <person name="Haridas S."/>
            <person name="Albert R."/>
            <person name="Binder M."/>
            <person name="Bloem J."/>
            <person name="Labutti K."/>
            <person name="Salamov A."/>
            <person name="Andreopoulos B."/>
            <person name="Baker S."/>
            <person name="Barry K."/>
            <person name="Bills G."/>
            <person name="Bluhm B."/>
            <person name="Cannon C."/>
            <person name="Castanera R."/>
            <person name="Culley D."/>
            <person name="Daum C."/>
            <person name="Ezra D."/>
            <person name="Gonzalez J."/>
            <person name="Henrissat B."/>
            <person name="Kuo A."/>
            <person name="Liang C."/>
            <person name="Lipzen A."/>
            <person name="Lutzoni F."/>
            <person name="Magnuson J."/>
            <person name="Mondo S."/>
            <person name="Nolan M."/>
            <person name="Ohm R."/>
            <person name="Pangilinan J."/>
            <person name="Park H.-J."/>
            <person name="Ramirez L."/>
            <person name="Alfaro M."/>
            <person name="Sun H."/>
            <person name="Tritt A."/>
            <person name="Yoshinaga Y."/>
            <person name="Zwiers L.-H."/>
            <person name="Turgeon B."/>
            <person name="Goodwin S."/>
            <person name="Spatafora J."/>
            <person name="Crous P."/>
            <person name="Grigoriev I."/>
        </authorList>
    </citation>
    <scope>NUCLEOTIDE SEQUENCE</scope>
    <source>
        <strain evidence="2">CBS 110217</strain>
    </source>
</reference>
<evidence type="ECO:0000313" key="2">
    <source>
        <dbReference type="EMBL" id="KAF2026342.1"/>
    </source>
</evidence>
<feature type="compositionally biased region" description="Polar residues" evidence="1">
    <location>
        <begin position="112"/>
        <end position="124"/>
    </location>
</feature>
<feature type="region of interest" description="Disordered" evidence="1">
    <location>
        <begin position="1"/>
        <end position="39"/>
    </location>
</feature>
<organism evidence="2 3">
    <name type="scientific">Setomelanomma holmii</name>
    <dbReference type="NCBI Taxonomy" id="210430"/>
    <lineage>
        <taxon>Eukaryota</taxon>
        <taxon>Fungi</taxon>
        <taxon>Dikarya</taxon>
        <taxon>Ascomycota</taxon>
        <taxon>Pezizomycotina</taxon>
        <taxon>Dothideomycetes</taxon>
        <taxon>Pleosporomycetidae</taxon>
        <taxon>Pleosporales</taxon>
        <taxon>Pleosporineae</taxon>
        <taxon>Phaeosphaeriaceae</taxon>
        <taxon>Setomelanomma</taxon>
    </lineage>
</organism>
<keyword evidence="3" id="KW-1185">Reference proteome</keyword>
<protein>
    <submittedName>
        <fullName evidence="2">Uncharacterized protein</fullName>
    </submittedName>
</protein>
<dbReference type="EMBL" id="ML978245">
    <property type="protein sequence ID" value="KAF2026342.1"/>
    <property type="molecule type" value="Genomic_DNA"/>
</dbReference>
<feature type="region of interest" description="Disordered" evidence="1">
    <location>
        <begin position="284"/>
        <end position="307"/>
    </location>
</feature>
<name>A0A9P4LJ90_9PLEO</name>
<feature type="region of interest" description="Disordered" evidence="1">
    <location>
        <begin position="400"/>
        <end position="442"/>
    </location>
</feature>
<sequence>MDDIQEVPESPDEWASPFQHEPAEQALLTSDGPPSKRTGTMLSTSLSFVLTVKAIHQLLKPAVPQLPQFDWNPTKDLASQLHHSEDDGIDNFWSDLAAHEVTCPSAAEESNRSNVVSDGTTNSETPHEARVDSLSPLSLDNGVKTTFHGELRIATSPEQRHPNVLGVYRPTGAPEFIFNQANFADSIQYSQSNTIGAIYEFSSSPRSLFGDEYAVVAGSSTTRGCHVSDDIIFERTSTEEAPPQNIASLVSHEDARSETWDDVIRVDEDAFRSQQDLISMVSQQKTAHFEDEETQSRYGPSPSDIDDYLDREAKWKEEQHRKSSGSSFRRWGSLKLFTTGVVRSLSGKKPAPQEQEECVSPNRTAQLKRAFTKRKEQLQTRTSKKDRRVKPVYKGRMVISDETLPSMSGRRVRARDSQSVSSSVGEENRSASLLSLVEETEI</sequence>
<gene>
    <name evidence="2" type="ORF">EK21DRAFT_115906</name>
</gene>